<keyword evidence="5" id="KW-0479">Metal-binding</keyword>
<dbReference type="AlphaFoldDB" id="A0A2H1VWV1"/>
<organism evidence="9">
    <name type="scientific">Spodoptera frugiperda</name>
    <name type="common">Fall armyworm</name>
    <dbReference type="NCBI Taxonomy" id="7108"/>
    <lineage>
        <taxon>Eukaryota</taxon>
        <taxon>Metazoa</taxon>
        <taxon>Ecdysozoa</taxon>
        <taxon>Arthropoda</taxon>
        <taxon>Hexapoda</taxon>
        <taxon>Insecta</taxon>
        <taxon>Pterygota</taxon>
        <taxon>Neoptera</taxon>
        <taxon>Endopterygota</taxon>
        <taxon>Lepidoptera</taxon>
        <taxon>Glossata</taxon>
        <taxon>Ditrysia</taxon>
        <taxon>Noctuoidea</taxon>
        <taxon>Noctuidae</taxon>
        <taxon>Amphipyrinae</taxon>
        <taxon>Spodoptera</taxon>
    </lineage>
</organism>
<feature type="domain" description="DDE Tnp4" evidence="8">
    <location>
        <begin position="139"/>
        <end position="274"/>
    </location>
</feature>
<dbReference type="InterPro" id="IPR045249">
    <property type="entry name" value="HARBI1-like"/>
</dbReference>
<name>A0A2H1VWV1_SPOFR</name>
<evidence type="ECO:0000256" key="6">
    <source>
        <dbReference type="ARBA" id="ARBA00022801"/>
    </source>
</evidence>
<dbReference type="GO" id="GO:0004518">
    <property type="term" value="F:nuclease activity"/>
    <property type="evidence" value="ECO:0007669"/>
    <property type="project" value="UniProtKB-KW"/>
</dbReference>
<evidence type="ECO:0000256" key="5">
    <source>
        <dbReference type="ARBA" id="ARBA00022723"/>
    </source>
</evidence>
<dbReference type="GO" id="GO:0046872">
    <property type="term" value="F:metal ion binding"/>
    <property type="evidence" value="ECO:0007669"/>
    <property type="project" value="UniProtKB-KW"/>
</dbReference>
<dbReference type="EMBL" id="ODYU01004940">
    <property type="protein sequence ID" value="SOQ45327.1"/>
    <property type="molecule type" value="Genomic_DNA"/>
</dbReference>
<gene>
    <name evidence="9" type="ORF">SFRICE_027602</name>
</gene>
<evidence type="ECO:0000256" key="2">
    <source>
        <dbReference type="ARBA" id="ARBA00004123"/>
    </source>
</evidence>
<evidence type="ECO:0000313" key="9">
    <source>
        <dbReference type="EMBL" id="SOQ45327.1"/>
    </source>
</evidence>
<keyword evidence="4" id="KW-0540">Nuclease</keyword>
<dbReference type="PANTHER" id="PTHR22930">
    <property type="match status" value="1"/>
</dbReference>
<evidence type="ECO:0000256" key="7">
    <source>
        <dbReference type="ARBA" id="ARBA00023242"/>
    </source>
</evidence>
<comment type="similarity">
    <text evidence="3">Belongs to the HARBI1 family.</text>
</comment>
<dbReference type="PANTHER" id="PTHR22930:SF269">
    <property type="entry name" value="NUCLEASE HARBI1-LIKE PROTEIN"/>
    <property type="match status" value="1"/>
</dbReference>
<evidence type="ECO:0000256" key="4">
    <source>
        <dbReference type="ARBA" id="ARBA00022722"/>
    </source>
</evidence>
<sequence length="290" mass="32905">MRNFLLQRERRVNILSDLRMSDGSFVNFTRISSSDFETLLQMIAPSIAKQDTILRNAISPHIRLAITLRYLSTGDSYASLSYTFRVSKQLIRKIVPEVCKELIKQLKIFVKVPATANEWKTKAKSFENIWNFPHCVGSIDGKHVLIQAPSNSGSDYFNYKEQFSIVLLGIVDANYNFIYANCGAKGKSSDSGVFQETAFYKALADYQLNWPTPYPIRQDGPNMPYVLVGDSAFALTENMMKPYPGNHDVGTTRRILNYRLSRARRIVENVFGILGVCISYIPNSHNHPTL</sequence>
<proteinExistence type="inferred from homology"/>
<dbReference type="Pfam" id="PF13359">
    <property type="entry name" value="DDE_Tnp_4"/>
    <property type="match status" value="1"/>
</dbReference>
<evidence type="ECO:0000259" key="8">
    <source>
        <dbReference type="Pfam" id="PF13359"/>
    </source>
</evidence>
<keyword evidence="6" id="KW-0378">Hydrolase</keyword>
<evidence type="ECO:0000256" key="3">
    <source>
        <dbReference type="ARBA" id="ARBA00006958"/>
    </source>
</evidence>
<keyword evidence="7" id="KW-0539">Nucleus</keyword>
<reference evidence="9" key="1">
    <citation type="submission" date="2016-07" db="EMBL/GenBank/DDBJ databases">
        <authorList>
            <person name="Bretaudeau A."/>
        </authorList>
    </citation>
    <scope>NUCLEOTIDE SEQUENCE</scope>
    <source>
        <strain evidence="9">Rice</strain>
        <tissue evidence="9">Whole body</tissue>
    </source>
</reference>
<dbReference type="GO" id="GO:0016787">
    <property type="term" value="F:hydrolase activity"/>
    <property type="evidence" value="ECO:0007669"/>
    <property type="project" value="UniProtKB-KW"/>
</dbReference>
<dbReference type="InterPro" id="IPR027806">
    <property type="entry name" value="HARBI1_dom"/>
</dbReference>
<comment type="subcellular location">
    <subcellularLocation>
        <location evidence="2">Nucleus</location>
    </subcellularLocation>
</comment>
<protein>
    <submittedName>
        <fullName evidence="9">SFRICE_027602</fullName>
    </submittedName>
</protein>
<accession>A0A2H1VWV1</accession>
<evidence type="ECO:0000256" key="1">
    <source>
        <dbReference type="ARBA" id="ARBA00001968"/>
    </source>
</evidence>
<dbReference type="GO" id="GO:0005634">
    <property type="term" value="C:nucleus"/>
    <property type="evidence" value="ECO:0007669"/>
    <property type="project" value="UniProtKB-SubCell"/>
</dbReference>
<comment type="cofactor">
    <cofactor evidence="1">
        <name>a divalent metal cation</name>
        <dbReference type="ChEBI" id="CHEBI:60240"/>
    </cofactor>
</comment>